<dbReference type="InterPro" id="IPR029021">
    <property type="entry name" value="Prot-tyrosine_phosphatase-like"/>
</dbReference>
<dbReference type="InterPro" id="IPR005939">
    <property type="entry name" value="BLH_phosphatase-like"/>
</dbReference>
<name>A0A1Y0CYW6_9GAMM</name>
<dbReference type="AlphaFoldDB" id="A0A1Y0CYW6"/>
<dbReference type="Proteomes" id="UP000243793">
    <property type="component" value="Chromosome"/>
</dbReference>
<protein>
    <submittedName>
        <fullName evidence="2">TIGR01244 family protein</fullName>
    </submittedName>
</protein>
<dbReference type="EMBL" id="CP021376">
    <property type="protein sequence ID" value="ART80204.1"/>
    <property type="molecule type" value="Genomic_DNA"/>
</dbReference>
<accession>A0A1Y0CYW6</accession>
<dbReference type="SUPFAM" id="SSF52799">
    <property type="entry name" value="(Phosphotyrosine protein) phosphatases II"/>
    <property type="match status" value="1"/>
</dbReference>
<dbReference type="KEGG" id="ocm:CBP12_08610"/>
<evidence type="ECO:0000313" key="3">
    <source>
        <dbReference type="Proteomes" id="UP000243793"/>
    </source>
</evidence>
<reference evidence="3" key="1">
    <citation type="submission" date="2017-05" db="EMBL/GenBank/DDBJ databases">
        <authorList>
            <person name="Sung H."/>
        </authorList>
    </citation>
    <scope>NUCLEOTIDE SEQUENCE [LARGE SCALE GENOMIC DNA]</scope>
    <source>
        <strain evidence="3">AMac2203</strain>
    </source>
</reference>
<dbReference type="GO" id="GO:0016787">
    <property type="term" value="F:hydrolase activity"/>
    <property type="evidence" value="ECO:0007669"/>
    <property type="project" value="InterPro"/>
</dbReference>
<dbReference type="NCBIfam" id="TIGR01244">
    <property type="entry name" value="TIGR01244 family sulfur transferase"/>
    <property type="match status" value="1"/>
</dbReference>
<evidence type="ECO:0000313" key="2">
    <source>
        <dbReference type="EMBL" id="ART80204.1"/>
    </source>
</evidence>
<sequence length="145" mass="15941">MEIKSLTPSFSVAGQINNDDLIALKDAGYDTVICNRPNGEASEQPTAQSLNEQARALGLEWHWLPITPGELSQAQVSDFAELLRQAEQQQRKVLAFCRSGMRSISLWALTQAQHTPSSQLIQQAKAAGYDLSGLTSELNRLYQPA</sequence>
<keyword evidence="3" id="KW-1185">Reference proteome</keyword>
<feature type="domain" description="Beta-lactamase hydrolase-like protein phosphatase-like" evidence="1">
    <location>
        <begin position="3"/>
        <end position="113"/>
    </location>
</feature>
<dbReference type="Gene3D" id="3.90.190.10">
    <property type="entry name" value="Protein tyrosine phosphatase superfamily"/>
    <property type="match status" value="1"/>
</dbReference>
<dbReference type="Pfam" id="PF04273">
    <property type="entry name" value="BLH_phosphatase"/>
    <property type="match status" value="1"/>
</dbReference>
<gene>
    <name evidence="2" type="ORF">CBP12_08610</name>
</gene>
<proteinExistence type="predicted"/>
<evidence type="ECO:0000259" key="1">
    <source>
        <dbReference type="Pfam" id="PF04273"/>
    </source>
</evidence>
<organism evidence="2 3">
    <name type="scientific">Oceanisphaera avium</name>
    <dbReference type="NCBI Taxonomy" id="1903694"/>
    <lineage>
        <taxon>Bacteria</taxon>
        <taxon>Pseudomonadati</taxon>
        <taxon>Pseudomonadota</taxon>
        <taxon>Gammaproteobacteria</taxon>
        <taxon>Aeromonadales</taxon>
        <taxon>Aeromonadaceae</taxon>
        <taxon>Oceanisphaera</taxon>
    </lineage>
</organism>
<dbReference type="OrthoDB" id="9802771at2"/>
<dbReference type="RefSeq" id="WP_086964070.1">
    <property type="nucleotide sequence ID" value="NZ_CP021376.1"/>
</dbReference>
<dbReference type="CDD" id="cd14503">
    <property type="entry name" value="PTP-bact"/>
    <property type="match status" value="1"/>
</dbReference>